<dbReference type="Proteomes" id="UP000242287">
    <property type="component" value="Unassembled WGS sequence"/>
</dbReference>
<dbReference type="Pfam" id="PF07967">
    <property type="entry name" value="zf-C3HC"/>
    <property type="match status" value="1"/>
</dbReference>
<accession>A0A2A9NYW4</accession>
<keyword evidence="3" id="KW-0863">Zinc-finger</keyword>
<organism evidence="9 10">
    <name type="scientific">Amanita thiersii Skay4041</name>
    <dbReference type="NCBI Taxonomy" id="703135"/>
    <lineage>
        <taxon>Eukaryota</taxon>
        <taxon>Fungi</taxon>
        <taxon>Dikarya</taxon>
        <taxon>Basidiomycota</taxon>
        <taxon>Agaricomycotina</taxon>
        <taxon>Agaricomycetes</taxon>
        <taxon>Agaricomycetidae</taxon>
        <taxon>Agaricales</taxon>
        <taxon>Pluteineae</taxon>
        <taxon>Amanitaceae</taxon>
        <taxon>Amanita</taxon>
    </lineage>
</organism>
<feature type="domain" description="NuBaID C-terminal" evidence="8">
    <location>
        <begin position="1348"/>
        <end position="1418"/>
    </location>
</feature>
<dbReference type="GO" id="GO:0005634">
    <property type="term" value="C:nucleus"/>
    <property type="evidence" value="ECO:0007669"/>
    <property type="project" value="UniProtKB-SubCell"/>
</dbReference>
<evidence type="ECO:0000256" key="5">
    <source>
        <dbReference type="ARBA" id="ARBA00023242"/>
    </source>
</evidence>
<keyword evidence="10" id="KW-1185">Reference proteome</keyword>
<feature type="compositionally biased region" description="Polar residues" evidence="6">
    <location>
        <begin position="1272"/>
        <end position="1285"/>
    </location>
</feature>
<feature type="domain" description="C3HC-type" evidence="7">
    <location>
        <begin position="1113"/>
        <end position="1225"/>
    </location>
</feature>
<feature type="compositionally biased region" description="Pro residues" evidence="6">
    <location>
        <begin position="1321"/>
        <end position="1330"/>
    </location>
</feature>
<evidence type="ECO:0000256" key="4">
    <source>
        <dbReference type="ARBA" id="ARBA00022833"/>
    </source>
</evidence>
<keyword evidence="2" id="KW-0479">Metal-binding</keyword>
<feature type="compositionally biased region" description="Polar residues" evidence="6">
    <location>
        <begin position="1249"/>
        <end position="1260"/>
    </location>
</feature>
<feature type="compositionally biased region" description="Low complexity" evidence="6">
    <location>
        <begin position="1308"/>
        <end position="1320"/>
    </location>
</feature>
<name>A0A2A9NYW4_9AGAR</name>
<evidence type="ECO:0000256" key="2">
    <source>
        <dbReference type="ARBA" id="ARBA00022723"/>
    </source>
</evidence>
<protein>
    <recommendedName>
        <fullName evidence="11">C3HC-type domain-containing protein</fullName>
    </recommendedName>
</protein>
<dbReference type="GO" id="GO:0008270">
    <property type="term" value="F:zinc ion binding"/>
    <property type="evidence" value="ECO:0007669"/>
    <property type="project" value="UniProtKB-KW"/>
</dbReference>
<evidence type="ECO:0000256" key="1">
    <source>
        <dbReference type="ARBA" id="ARBA00004123"/>
    </source>
</evidence>
<dbReference type="Pfam" id="PF08600">
    <property type="entry name" value="NuBaID_C"/>
    <property type="match status" value="1"/>
</dbReference>
<feature type="region of interest" description="Disordered" evidence="6">
    <location>
        <begin position="66"/>
        <end position="95"/>
    </location>
</feature>
<feature type="region of interest" description="Disordered" evidence="6">
    <location>
        <begin position="1249"/>
        <end position="1285"/>
    </location>
</feature>
<evidence type="ECO:0000259" key="7">
    <source>
        <dbReference type="Pfam" id="PF07967"/>
    </source>
</evidence>
<evidence type="ECO:0000256" key="3">
    <source>
        <dbReference type="ARBA" id="ARBA00022771"/>
    </source>
</evidence>
<evidence type="ECO:0000313" key="9">
    <source>
        <dbReference type="EMBL" id="PFH53180.1"/>
    </source>
</evidence>
<feature type="compositionally biased region" description="Basic and acidic residues" evidence="6">
    <location>
        <begin position="69"/>
        <end position="80"/>
    </location>
</feature>
<keyword evidence="4" id="KW-0862">Zinc</keyword>
<sequence length="1538" mass="171883">MQWNVAMVLVNRPFSGSNFNKRFVGNTVCISYLRHALGLIRFLRLQFFRNKIRTIGDTNVLTRSSRGIETSHGDEKKERPQISSRPSAERGSHMCYPNSILSAADVRPVKEESSSTLINDQSSYSSDPVDALIRSLVAHKDGPRVSIQLLKSLYASIKRSSTLLRLSPKHLTQLITLFGTRSIPFPKRSGIYVSSNTCHIYGQGIEETHWLNVLEIAQDKEGLGHTLNEVDRYWIMRAELAKMPVSSGASAVAYSSIQRSVSLAKLQYVKIWRHSSDPELHVPFLAALLSFSSAEHLTLAVKFLCRLLRLHDYPNMQLITLLWELVLHHGHKLSDDAKSQLISLCSFRIMKAVTPKTSPSSSRKARTNIVNIASLGFALASHVFPEYRSNLLRLALHAWLRKAVASAFDPGLCLDTRWSNLLLLALFMKPHTSLPITQLVDPKVYKISEWRTILILAGLNQVLSRPTLATGSRQLDNIIWSLWRSWNDNRCREPLLVSQIILGSFLQLSVALNDCRLFEMCCNHSELHKFLCSTSQEPEAGGAECVVLAYIIGLVHHKRKSWPYVIRFLDELDIADSSRGRVIASLVRHYTPRNPLAAYELYQHSQRHPSCQSATEIYEIAMSLASSHEYGLASSFLGNNAFSPHQVEMLMETILRSFQISRPEAISSDIARDIGDAMEKSYAAREPWKSSRYPVRFFLSILITSGHPSKAIRIIEGIRKKSNSFFTVRLFARLVDLLVRRREHKLAVYLAKLAQGMKPSKSVEILRGNLVLALANAGAPRLANDLHRLDNIKGGLKACLSITRAARFRVQRPTTFATIRYLSLLPRGCVNVRVIRYTVTLLARAGRLYAARKLLEKKHTELTPEAITVIGNTILHGSISVRKRRNGQLVRQVLRMRMMLEKTCKFSPDRLTVNILMKAIFRWHTGVNKAKVKSIFDQFIRLGYPVEQHWCHRHGVPFGTPLSEAKSFELPESTLPLSFKKHVRPLYRMFIKAFYTRGDIPAAKTRKLEQAFQILDSAVASTDSLDHPPPPKRLHTSHSLYSTLAKYGIKVKDPKPPNSPYQLEGVSKSTPHLSAILSRAASRTKKAFPFKFGSGPTTAPAPVLPSTAEYRPSSTPSFLSRLATFKLSTYANKPAPIDAVAAAKCGWINEGKDRLLCGLCKSSWVVASREGMTRDAANSLVERQRHSLIEMHKDSCPWKSRQCDASIYRIPLHSPSVMLRDLKQNALALDPLLECLLIKHPLTSKQLSSLRSVTASLTSSGPGGHEAPTASRPGSPTPTDKQPSNNATLAALFGWSLVPPTLPDSSRRPSLSRASSVAPLATPPRTPMSTPPSISLLSLDTKKDFLSREKALLHCSLCQRRVGLWAFAPQTANNKEVLATENGVESTNSTPDPKKTALQRPFDLLKEHRSFCPYVVRSTTIPSMSTTSFVAHTGQPTVTNGHARSSSTVSINAPDGSLEGWRAVLTTILRYDMKQRMAYPYLEDEAHGESQTTGSEEPMEVDAVKAMTPGTRFTEIREGFVSMTPYCKDRLSSFIYFF</sequence>
<evidence type="ECO:0000256" key="6">
    <source>
        <dbReference type="SAM" id="MobiDB-lite"/>
    </source>
</evidence>
<dbReference type="EMBL" id="KZ301975">
    <property type="protein sequence ID" value="PFH53180.1"/>
    <property type="molecule type" value="Genomic_DNA"/>
</dbReference>
<dbReference type="InterPro" id="IPR012935">
    <property type="entry name" value="NuBaID_N"/>
</dbReference>
<feature type="region of interest" description="Disordered" evidence="6">
    <location>
        <begin position="1304"/>
        <end position="1335"/>
    </location>
</feature>
<evidence type="ECO:0008006" key="11">
    <source>
        <dbReference type="Google" id="ProtNLM"/>
    </source>
</evidence>
<proteinExistence type="predicted"/>
<dbReference type="STRING" id="703135.A0A2A9NYW4"/>
<evidence type="ECO:0000259" key="8">
    <source>
        <dbReference type="Pfam" id="PF08600"/>
    </source>
</evidence>
<keyword evidence="5" id="KW-0539">Nucleus</keyword>
<dbReference type="PANTHER" id="PTHR15835">
    <property type="entry name" value="NUCLEAR-INTERACTING PARTNER OF ALK"/>
    <property type="match status" value="1"/>
</dbReference>
<reference evidence="9 10" key="1">
    <citation type="submission" date="2014-02" db="EMBL/GenBank/DDBJ databases">
        <title>Transposable element dynamics among asymbiotic and ectomycorrhizal Amanita fungi.</title>
        <authorList>
            <consortium name="DOE Joint Genome Institute"/>
            <person name="Hess J."/>
            <person name="Skrede I."/>
            <person name="Wolfe B."/>
            <person name="LaButti K."/>
            <person name="Ohm R.A."/>
            <person name="Grigoriev I.V."/>
            <person name="Pringle A."/>
        </authorList>
    </citation>
    <scope>NUCLEOTIDE SEQUENCE [LARGE SCALE GENOMIC DNA]</scope>
    <source>
        <strain evidence="9 10">SKay4041</strain>
    </source>
</reference>
<dbReference type="OrthoDB" id="2565179at2759"/>
<gene>
    <name evidence="9" type="ORF">AMATHDRAFT_1599</name>
</gene>
<comment type="subcellular location">
    <subcellularLocation>
        <location evidence="1">Nucleus</location>
    </subcellularLocation>
</comment>
<evidence type="ECO:0000313" key="10">
    <source>
        <dbReference type="Proteomes" id="UP000242287"/>
    </source>
</evidence>
<dbReference type="InterPro" id="IPR013909">
    <property type="entry name" value="NuBaID_C"/>
</dbReference>
<dbReference type="PANTHER" id="PTHR15835:SF6">
    <property type="entry name" value="ZINC FINGER C3HC-TYPE PROTEIN 1"/>
    <property type="match status" value="1"/>
</dbReference>